<dbReference type="RefSeq" id="WP_354016068.1">
    <property type="nucleotide sequence ID" value="NZ_JBEPMU010000009.1"/>
</dbReference>
<evidence type="ECO:0000313" key="14">
    <source>
        <dbReference type="Proteomes" id="UP001549184"/>
    </source>
</evidence>
<evidence type="ECO:0000256" key="4">
    <source>
        <dbReference type="ARBA" id="ARBA00022452"/>
    </source>
</evidence>
<keyword evidence="4" id="KW-1134">Transmembrane beta strand</keyword>
<organism evidence="13 14">
    <name type="scientific">Dyella japonica</name>
    <dbReference type="NCBI Taxonomy" id="231455"/>
    <lineage>
        <taxon>Bacteria</taxon>
        <taxon>Pseudomonadati</taxon>
        <taxon>Pseudomonadota</taxon>
        <taxon>Gammaproteobacteria</taxon>
        <taxon>Lysobacterales</taxon>
        <taxon>Rhodanobacteraceae</taxon>
        <taxon>Dyella</taxon>
    </lineage>
</organism>
<evidence type="ECO:0000256" key="1">
    <source>
        <dbReference type="ARBA" id="ARBA00004571"/>
    </source>
</evidence>
<reference evidence="13 14" key="1">
    <citation type="submission" date="2024-06" db="EMBL/GenBank/DDBJ databases">
        <title>Sorghum-associated microbial communities from plants grown in Nebraska, USA.</title>
        <authorList>
            <person name="Schachtman D."/>
        </authorList>
    </citation>
    <scope>NUCLEOTIDE SEQUENCE [LARGE SCALE GENOMIC DNA]</scope>
    <source>
        <strain evidence="13 14">1073</strain>
    </source>
</reference>
<evidence type="ECO:0000256" key="7">
    <source>
        <dbReference type="ARBA" id="ARBA00023136"/>
    </source>
</evidence>
<keyword evidence="7 9" id="KW-0472">Membrane</keyword>
<dbReference type="EMBL" id="JBEPMU010000009">
    <property type="protein sequence ID" value="MET3654725.1"/>
    <property type="molecule type" value="Genomic_DNA"/>
</dbReference>
<feature type="signal peptide" evidence="10">
    <location>
        <begin position="1"/>
        <end position="36"/>
    </location>
</feature>
<feature type="chain" id="PRO_5045571242" evidence="10">
    <location>
        <begin position="37"/>
        <end position="930"/>
    </location>
</feature>
<gene>
    <name evidence="13" type="ORF">ABIC75_004473</name>
</gene>
<feature type="domain" description="PapC N-terminal" evidence="12">
    <location>
        <begin position="50"/>
        <end position="202"/>
    </location>
</feature>
<comment type="caution">
    <text evidence="13">The sequence shown here is derived from an EMBL/GenBank/DDBJ whole genome shotgun (WGS) entry which is preliminary data.</text>
</comment>
<keyword evidence="14" id="KW-1185">Reference proteome</keyword>
<dbReference type="Pfam" id="PF13954">
    <property type="entry name" value="PapC_N"/>
    <property type="match status" value="1"/>
</dbReference>
<dbReference type="InterPro" id="IPR025885">
    <property type="entry name" value="PapC_N"/>
</dbReference>
<dbReference type="Gene3D" id="2.60.40.2610">
    <property type="entry name" value="Outer membrane usher protein FimD, plug domain"/>
    <property type="match status" value="1"/>
</dbReference>
<keyword evidence="8 9" id="KW-0998">Cell outer membrane</keyword>
<dbReference type="InterPro" id="IPR018030">
    <property type="entry name" value="Fimbrial_membr_usher_CS"/>
</dbReference>
<feature type="domain" description="PapC-like C-terminal" evidence="11">
    <location>
        <begin position="801"/>
        <end position="862"/>
    </location>
</feature>
<dbReference type="Gene3D" id="2.60.40.3110">
    <property type="match status" value="1"/>
</dbReference>
<evidence type="ECO:0000256" key="6">
    <source>
        <dbReference type="ARBA" id="ARBA00022729"/>
    </source>
</evidence>
<dbReference type="InterPro" id="IPR000015">
    <property type="entry name" value="Fimb_usher"/>
</dbReference>
<dbReference type="InterPro" id="IPR043142">
    <property type="entry name" value="PapC-like_C_sf"/>
</dbReference>
<evidence type="ECO:0000256" key="3">
    <source>
        <dbReference type="ARBA" id="ARBA00022448"/>
    </source>
</evidence>
<keyword evidence="3 9" id="KW-0813">Transport</keyword>
<comment type="similarity">
    <text evidence="2 9">Belongs to the fimbrial export usher family.</text>
</comment>
<sequence>MSLRPAKPKSRNAFECPRPHLLGLLIAALLAGRAHAAAPSADPSNGVVGFDAGFFPSGMAPKVDLSRFEKSGYVAPGVYRGDITVNKQWRAHDDIVYASVPGADNSQPCFDAAALKRYGIDLQKVIADLAANPAKKPLPDGKFCGTLGDYIPGATVDFDAATQSLSLSVPQIYLQRSARGYVDPSQWDPGINAVVVGYNANAYSTQNHGSTQTTGYLGLNASLNLGSWHAYQLSSLSVSGDGHSHYQNASTYAQHDILSWRAQMVVGDTFTPGDLFDSVRVRGARVYSDDRMLPQSLRGYAPIVHGLADTNAKVTIRQRGYVIYEANVAPGPFVIDDLYPTGYGGDLSVVVTEADGRIKEFSVPYSAVTQSLRPGLSRWSITAGKVDELNFIDQPRVVQGTYQRGLTNLITAYGGATLATGYRAALIGSAFNTDIGAFSADITQARNSTPGQSASQGISARLGYNKNIIDTGTNFAVSAYRYSTSGYVDLQSAVAMRDAAARGFGPNFVQRDKSRLDLSVNQTLGSHAGQLFITGSARNFWNYRGRQVDFSAGYSNQWRDISYSLSAQRTRDSVQQSTVGGLLNSIPGQTTGLLPNNSLTQRDTRIFFSMTMPLSKAAHSPTLNALYSHSQQAGANEQMSLSGTAGDSNRFNYGASLSHGDGNSAVSLNGQYNASFARFAGGFNDGTGYRQLGGGMSGGVVFHRDGATWGPPLGDTVGLVYAPGARGATVQNSQGATVDTNGYALVPYLTPYELNTITLDPKGAGAGVTFKSTSHDIAPRAGTVVRVNYDTVSGRALIIDTALHDGRPVPFGAEVFDEQGNNIGVAGQAGRLFVNGLTQSGVVTVRWSDDPADSCRIQVNLPRKPAKSDDYENLQAPCQPGGISAAPTDQAPSHTSALWHRQSPLRAYGGTAFFPSIALGGPEPRVRGAS</sequence>
<keyword evidence="6 10" id="KW-0732">Signal</keyword>
<evidence type="ECO:0000256" key="5">
    <source>
        <dbReference type="ARBA" id="ARBA00022692"/>
    </source>
</evidence>
<evidence type="ECO:0000256" key="8">
    <source>
        <dbReference type="ARBA" id="ARBA00023237"/>
    </source>
</evidence>
<dbReference type="PANTHER" id="PTHR30451">
    <property type="entry name" value="OUTER MEMBRANE USHER PROTEIN"/>
    <property type="match status" value="1"/>
</dbReference>
<evidence type="ECO:0000256" key="9">
    <source>
        <dbReference type="RuleBase" id="RU003884"/>
    </source>
</evidence>
<dbReference type="SUPFAM" id="SSF141729">
    <property type="entry name" value="FimD N-terminal domain-like"/>
    <property type="match status" value="1"/>
</dbReference>
<dbReference type="Gene3D" id="3.10.20.410">
    <property type="match status" value="1"/>
</dbReference>
<dbReference type="InterPro" id="IPR037224">
    <property type="entry name" value="PapC_N_sf"/>
</dbReference>
<dbReference type="Pfam" id="PF00577">
    <property type="entry name" value="Usher"/>
    <property type="match status" value="1"/>
</dbReference>
<dbReference type="InterPro" id="IPR042186">
    <property type="entry name" value="FimD_plug_dom"/>
</dbReference>
<keyword evidence="5 9" id="KW-0812">Transmembrane</keyword>
<dbReference type="InterPro" id="IPR025949">
    <property type="entry name" value="PapC-like_C"/>
</dbReference>
<keyword evidence="9" id="KW-1029">Fimbrium biogenesis</keyword>
<dbReference type="Proteomes" id="UP001549184">
    <property type="component" value="Unassembled WGS sequence"/>
</dbReference>
<name>A0ABV2K0W3_9GAMM</name>
<protein>
    <submittedName>
        <fullName evidence="13">Outer membrane usher protein</fullName>
    </submittedName>
</protein>
<proteinExistence type="inferred from homology"/>
<evidence type="ECO:0000259" key="11">
    <source>
        <dbReference type="Pfam" id="PF13953"/>
    </source>
</evidence>
<evidence type="ECO:0000313" key="13">
    <source>
        <dbReference type="EMBL" id="MET3654725.1"/>
    </source>
</evidence>
<evidence type="ECO:0000259" key="12">
    <source>
        <dbReference type="Pfam" id="PF13954"/>
    </source>
</evidence>
<dbReference type="Gene3D" id="2.60.40.2070">
    <property type="match status" value="1"/>
</dbReference>
<dbReference type="PROSITE" id="PS01151">
    <property type="entry name" value="FIMBRIAL_USHER"/>
    <property type="match status" value="1"/>
</dbReference>
<accession>A0ABV2K0W3</accession>
<comment type="subcellular location">
    <subcellularLocation>
        <location evidence="1 9">Cell outer membrane</location>
        <topology evidence="1 9">Multi-pass membrane protein</topology>
    </subcellularLocation>
</comment>
<dbReference type="Pfam" id="PF13953">
    <property type="entry name" value="PapC_C"/>
    <property type="match status" value="1"/>
</dbReference>
<evidence type="ECO:0000256" key="2">
    <source>
        <dbReference type="ARBA" id="ARBA00008064"/>
    </source>
</evidence>
<evidence type="ECO:0000256" key="10">
    <source>
        <dbReference type="SAM" id="SignalP"/>
    </source>
</evidence>
<dbReference type="PANTHER" id="PTHR30451:SF20">
    <property type="entry name" value="FIMBRIAE USHER"/>
    <property type="match status" value="1"/>
</dbReference>